<reference evidence="2" key="1">
    <citation type="submission" date="2015-10" db="EMBL/GenBank/DDBJ databases">
        <authorList>
            <person name="Gilbert D.G."/>
        </authorList>
    </citation>
    <scope>NUCLEOTIDE SEQUENCE</scope>
    <source>
        <strain evidence="2">Phyl III-seqv23</strain>
    </source>
</reference>
<dbReference type="EMBL" id="LN899819">
    <property type="protein sequence ID" value="CUV14304.1"/>
    <property type="molecule type" value="Genomic_DNA"/>
</dbReference>
<sequence>MPQLAATAPLDSQLASSGLTSTCALALYFVGVVPCSHGFGRCVSGRLDRLNPHLEAVSEATSVRTAEWGRFLPGVAISRFAEHGRALPDPKRPLLHRLPTHPEAVGG</sequence>
<accession>A0A0S4TW80</accession>
<gene>
    <name evidence="2" type="ORF">RUN39_v1_760004</name>
</gene>
<proteinExistence type="predicted"/>
<dbReference type="AlphaFoldDB" id="A0A0S4TW80"/>
<protein>
    <submittedName>
        <fullName evidence="2">Uncharacterized protein</fullName>
    </submittedName>
</protein>
<feature type="region of interest" description="Disordered" evidence="1">
    <location>
        <begin position="86"/>
        <end position="107"/>
    </location>
</feature>
<evidence type="ECO:0000313" key="2">
    <source>
        <dbReference type="EMBL" id="CUV14304.1"/>
    </source>
</evidence>
<name>A0A0S4TW80_RALSL</name>
<organism evidence="2">
    <name type="scientific">Ralstonia solanacearum</name>
    <name type="common">Pseudomonas solanacearum</name>
    <dbReference type="NCBI Taxonomy" id="305"/>
    <lineage>
        <taxon>Bacteria</taxon>
        <taxon>Pseudomonadati</taxon>
        <taxon>Pseudomonadota</taxon>
        <taxon>Betaproteobacteria</taxon>
        <taxon>Burkholderiales</taxon>
        <taxon>Burkholderiaceae</taxon>
        <taxon>Ralstonia</taxon>
        <taxon>Ralstonia solanacearum species complex</taxon>
    </lineage>
</organism>
<evidence type="ECO:0000256" key="1">
    <source>
        <dbReference type="SAM" id="MobiDB-lite"/>
    </source>
</evidence>